<dbReference type="AlphaFoldDB" id="A0A7S1REM9"/>
<evidence type="ECO:0000256" key="1">
    <source>
        <dbReference type="ARBA" id="ARBA00022679"/>
    </source>
</evidence>
<dbReference type="InterPro" id="IPR000608">
    <property type="entry name" value="UBC"/>
</dbReference>
<evidence type="ECO:0000313" key="6">
    <source>
        <dbReference type="EMBL" id="CAD9164577.1"/>
    </source>
</evidence>
<keyword evidence="4" id="KW-0547">Nucleotide-binding</keyword>
<dbReference type="Pfam" id="PF00179">
    <property type="entry name" value="UQ_con"/>
    <property type="match status" value="1"/>
</dbReference>
<organism evidence="6">
    <name type="scientific">Alexandrium catenella</name>
    <name type="common">Red tide dinoflagellate</name>
    <name type="synonym">Gonyaulax catenella</name>
    <dbReference type="NCBI Taxonomy" id="2925"/>
    <lineage>
        <taxon>Eukaryota</taxon>
        <taxon>Sar</taxon>
        <taxon>Alveolata</taxon>
        <taxon>Dinophyceae</taxon>
        <taxon>Gonyaulacales</taxon>
        <taxon>Pyrocystaceae</taxon>
        <taxon>Alexandrium</taxon>
    </lineage>
</organism>
<dbReference type="SMART" id="SM00212">
    <property type="entry name" value="UBCc"/>
    <property type="match status" value="1"/>
</dbReference>
<proteinExistence type="inferred from homology"/>
<feature type="active site" description="Glycyl thioester intermediate" evidence="3">
    <location>
        <position position="86"/>
    </location>
</feature>
<feature type="domain" description="UBC core" evidence="5">
    <location>
        <begin position="1"/>
        <end position="148"/>
    </location>
</feature>
<dbReference type="PROSITE" id="PS50127">
    <property type="entry name" value="UBC_2"/>
    <property type="match status" value="1"/>
</dbReference>
<dbReference type="GO" id="GO:0005524">
    <property type="term" value="F:ATP binding"/>
    <property type="evidence" value="ECO:0007669"/>
    <property type="project" value="UniProtKB-UniRule"/>
</dbReference>
<dbReference type="PROSITE" id="PS00183">
    <property type="entry name" value="UBC_1"/>
    <property type="match status" value="1"/>
</dbReference>
<dbReference type="GO" id="GO:0016740">
    <property type="term" value="F:transferase activity"/>
    <property type="evidence" value="ECO:0007669"/>
    <property type="project" value="UniProtKB-KW"/>
</dbReference>
<comment type="similarity">
    <text evidence="4">Belongs to the ubiquitin-conjugating enzyme family.</text>
</comment>
<evidence type="ECO:0000256" key="2">
    <source>
        <dbReference type="ARBA" id="ARBA00022786"/>
    </source>
</evidence>
<accession>A0A7S1REM9</accession>
<dbReference type="InterPro" id="IPR016135">
    <property type="entry name" value="UBQ-conjugating_enzyme/RWD"/>
</dbReference>
<dbReference type="SUPFAM" id="SSF54495">
    <property type="entry name" value="UBC-like"/>
    <property type="match status" value="1"/>
</dbReference>
<gene>
    <name evidence="6" type="ORF">ACAT0790_LOCUS41343</name>
</gene>
<dbReference type="InterPro" id="IPR023313">
    <property type="entry name" value="UBQ-conjugating_AS"/>
</dbReference>
<evidence type="ECO:0000259" key="5">
    <source>
        <dbReference type="PROSITE" id="PS50127"/>
    </source>
</evidence>
<dbReference type="PANTHER" id="PTHR24068">
    <property type="entry name" value="UBIQUITIN-CONJUGATING ENZYME E2"/>
    <property type="match status" value="1"/>
</dbReference>
<keyword evidence="2 4" id="KW-0833">Ubl conjugation pathway</keyword>
<keyword evidence="1" id="KW-0808">Transferase</keyword>
<evidence type="ECO:0000256" key="4">
    <source>
        <dbReference type="RuleBase" id="RU362109"/>
    </source>
</evidence>
<evidence type="ECO:0000256" key="3">
    <source>
        <dbReference type="PROSITE-ProRule" id="PRU10133"/>
    </source>
</evidence>
<protein>
    <recommendedName>
        <fullName evidence="5">UBC core domain-containing protein</fullName>
    </recommendedName>
</protein>
<name>A0A7S1REM9_ALECA</name>
<sequence length="175" mass="19549">MSKRLAKDVAALQDKSLTKDGIALEMLGSDPQNFTTLLAGPVHSAYSGGVFRVGVQVPNDYPLSPPQMRFLTRIWHPNISTDGTICLDTLRLQWSPKLTLEKTLLSVLALLTDPNPDHGLNSDALSLYRTNRKAFDAKVKSQIGEHCIHQIHCVSDDEITIEEERDWPTCCACYW</sequence>
<reference evidence="6" key="1">
    <citation type="submission" date="2021-01" db="EMBL/GenBank/DDBJ databases">
        <authorList>
            <person name="Corre E."/>
            <person name="Pelletier E."/>
            <person name="Niang G."/>
            <person name="Scheremetjew M."/>
            <person name="Finn R."/>
            <person name="Kale V."/>
            <person name="Holt S."/>
            <person name="Cochrane G."/>
            <person name="Meng A."/>
            <person name="Brown T."/>
            <person name="Cohen L."/>
        </authorList>
    </citation>
    <scope>NUCLEOTIDE SEQUENCE</scope>
    <source>
        <strain evidence="6">OF101</strain>
    </source>
</reference>
<keyword evidence="4" id="KW-0067">ATP-binding</keyword>
<dbReference type="Gene3D" id="3.10.110.10">
    <property type="entry name" value="Ubiquitin Conjugating Enzyme"/>
    <property type="match status" value="1"/>
</dbReference>
<dbReference type="EMBL" id="HBGE01068929">
    <property type="protein sequence ID" value="CAD9164577.1"/>
    <property type="molecule type" value="Transcribed_RNA"/>
</dbReference>